<dbReference type="PANTHER" id="PTHR43877">
    <property type="entry name" value="AMINOALKYLPHOSPHONATE N-ACETYLTRANSFERASE-RELATED-RELATED"/>
    <property type="match status" value="1"/>
</dbReference>
<dbReference type="Gene3D" id="3.40.630.30">
    <property type="match status" value="1"/>
</dbReference>
<proteinExistence type="predicted"/>
<dbReference type="InterPro" id="IPR016181">
    <property type="entry name" value="Acyl_CoA_acyltransferase"/>
</dbReference>
<evidence type="ECO:0000259" key="3">
    <source>
        <dbReference type="PROSITE" id="PS51186"/>
    </source>
</evidence>
<dbReference type="InterPro" id="IPR000182">
    <property type="entry name" value="GNAT_dom"/>
</dbReference>
<feature type="domain" description="N-acetyltransferase" evidence="3">
    <location>
        <begin position="16"/>
        <end position="188"/>
    </location>
</feature>
<protein>
    <submittedName>
        <fullName evidence="4">Acetyltransferase (GNAT) family protein</fullName>
    </submittedName>
</protein>
<evidence type="ECO:0000256" key="2">
    <source>
        <dbReference type="ARBA" id="ARBA00023315"/>
    </source>
</evidence>
<dbReference type="PROSITE" id="PS51186">
    <property type="entry name" value="GNAT"/>
    <property type="match status" value="1"/>
</dbReference>
<dbReference type="OrthoDB" id="3692150at2"/>
<sequence>MTSHASRPDTVSPGPLTLRNLDAPAFTERLPELVGVYVAAMQYPDGIVGARAALWQEHSRRPGFACTVAVDQDDHIRGLAYAYTGQPGQWWYAEVQRGLGRSDSPWLADYLELTELHVRPDTQGAGLGQALLTRLLTDRPERAVLLSTPEGTNRAWRLYRRMGFVDVLRNYRFTGDPRPFGVLGRTLPLDAAGTSA</sequence>
<accession>A0A1H0Q8H3</accession>
<dbReference type="GO" id="GO:0016747">
    <property type="term" value="F:acyltransferase activity, transferring groups other than amino-acyl groups"/>
    <property type="evidence" value="ECO:0007669"/>
    <property type="project" value="InterPro"/>
</dbReference>
<dbReference type="InterPro" id="IPR050832">
    <property type="entry name" value="Bact_Acetyltransf"/>
</dbReference>
<dbReference type="Proteomes" id="UP000198741">
    <property type="component" value="Chromosome I"/>
</dbReference>
<organism evidence="4 5">
    <name type="scientific">Nakamurella panacisegetis</name>
    <dbReference type="NCBI Taxonomy" id="1090615"/>
    <lineage>
        <taxon>Bacteria</taxon>
        <taxon>Bacillati</taxon>
        <taxon>Actinomycetota</taxon>
        <taxon>Actinomycetes</taxon>
        <taxon>Nakamurellales</taxon>
        <taxon>Nakamurellaceae</taxon>
        <taxon>Nakamurella</taxon>
    </lineage>
</organism>
<dbReference type="EMBL" id="LT629710">
    <property type="protein sequence ID" value="SDP12996.1"/>
    <property type="molecule type" value="Genomic_DNA"/>
</dbReference>
<evidence type="ECO:0000313" key="4">
    <source>
        <dbReference type="EMBL" id="SDP12996.1"/>
    </source>
</evidence>
<keyword evidence="1 4" id="KW-0808">Transferase</keyword>
<reference evidence="4 5" key="1">
    <citation type="submission" date="2016-10" db="EMBL/GenBank/DDBJ databases">
        <authorList>
            <person name="de Groot N.N."/>
        </authorList>
    </citation>
    <scope>NUCLEOTIDE SEQUENCE [LARGE SCALE GENOMIC DNA]</scope>
    <source>
        <strain evidence="5">P4-7,KCTC 19426,CECT 7604</strain>
    </source>
</reference>
<dbReference type="Pfam" id="PF13508">
    <property type="entry name" value="Acetyltransf_7"/>
    <property type="match status" value="1"/>
</dbReference>
<evidence type="ECO:0000256" key="1">
    <source>
        <dbReference type="ARBA" id="ARBA00022679"/>
    </source>
</evidence>
<dbReference type="STRING" id="1090615.SAMN04515671_3006"/>
<keyword evidence="2" id="KW-0012">Acyltransferase</keyword>
<name>A0A1H0Q8H3_9ACTN</name>
<dbReference type="SUPFAM" id="SSF55729">
    <property type="entry name" value="Acyl-CoA N-acyltransferases (Nat)"/>
    <property type="match status" value="1"/>
</dbReference>
<keyword evidence="5" id="KW-1185">Reference proteome</keyword>
<dbReference type="RefSeq" id="WP_090477117.1">
    <property type="nucleotide sequence ID" value="NZ_LT629710.1"/>
</dbReference>
<gene>
    <name evidence="4" type="ORF">SAMN04515671_3006</name>
</gene>
<evidence type="ECO:0000313" key="5">
    <source>
        <dbReference type="Proteomes" id="UP000198741"/>
    </source>
</evidence>
<dbReference type="AlphaFoldDB" id="A0A1H0Q8H3"/>